<dbReference type="InterPro" id="IPR000938">
    <property type="entry name" value="CAP-Gly_domain"/>
</dbReference>
<dbReference type="GO" id="GO:0035371">
    <property type="term" value="C:microtubule plus-end"/>
    <property type="evidence" value="ECO:0007669"/>
    <property type="project" value="TreeGrafter"/>
</dbReference>
<dbReference type="GO" id="GO:0031122">
    <property type="term" value="P:cytoplasmic microtubule organization"/>
    <property type="evidence" value="ECO:0007669"/>
    <property type="project" value="TreeGrafter"/>
</dbReference>
<dbReference type="PROSITE" id="PS50245">
    <property type="entry name" value="CAP_GLY_2"/>
    <property type="match status" value="1"/>
</dbReference>
<feature type="domain" description="CAP-Gly" evidence="2">
    <location>
        <begin position="76"/>
        <end position="127"/>
    </location>
</feature>
<feature type="coiled-coil region" evidence="1">
    <location>
        <begin position="235"/>
        <end position="381"/>
    </location>
</feature>
<dbReference type="GO" id="GO:0005634">
    <property type="term" value="C:nucleus"/>
    <property type="evidence" value="ECO:0007669"/>
    <property type="project" value="TreeGrafter"/>
</dbReference>
<accession>A0A8E0S3P9</accession>
<dbReference type="InterPro" id="IPR036859">
    <property type="entry name" value="CAP-Gly_dom_sf"/>
</dbReference>
<sequence>MHYVNFQKTSSGEIAAELPVRSSLMDGVPTDSNCSKTSVVDNATASPHMPSGSSSFQIGDRVQVSGGRTGVLRFLGPTEFAAGEWAGIELDEPVGKNDGSVSGKSLAAPEDVLNHVNSDNKSDTFVFFISFFYNRFPTEMMYRYFVCKPNFGLFSLASKLHPPGFTLGSSTPQHRRSQESLVSFSSNLSSVSRSYRAQHGLSGNSALSASFAPIPPLSFTFLPLHVSPFCRFVKNLCLQRLIKEKEDHINQLHQEREIERSDLARATLEREMAESEILNQRSQIERLNQQLQSMEAAHQLLQDECEQLTFRLQEEKKNLEDLQFRMEEENINKTTLEPRNLDEDSRIFELEEALMSAREINEQTEAELTRVRAELVTLQAVQSKKSSVCIATEANSSSIDTEEQEGDILTVQSAECKPQFRDAKVGSPNRLPLHRVNLVAQASVAPGQINADSAVQAECERLRRELADRERVTESALKRQADVLQVVTEDFQKQIADLNAQVLASSKELVTSRQECNIVKEQSQVTITELQDEIHQLKSKFTEEENKYKETLSCYQKRIESLTAQLESEKGKTSTTVMEQSVALRKLEEKLKLTERQLLDYQESVLLSAQQSVHNQIEQVSGLSDDTCPVLDKPALLEQLKRQQAAYEEQLARLKEVESERNAALEAQRGLLSELPAVPDANANAERDLAQELRVRIGLLEKHVAEAEAHRDVLKSQVHTLQHERTALERELTLLNASQASHDMQQDLNAVLEKLECSNQKMVSLEASSAATLKDLENKSIELEKVQKSLDETLLERDQLQQAHQQTMAMLETERRQLQERIRAAESGVPSN</sequence>
<evidence type="ECO:0000256" key="1">
    <source>
        <dbReference type="SAM" id="Coils"/>
    </source>
</evidence>
<organism evidence="3 4">
    <name type="scientific">Fasciolopsis buskii</name>
    <dbReference type="NCBI Taxonomy" id="27845"/>
    <lineage>
        <taxon>Eukaryota</taxon>
        <taxon>Metazoa</taxon>
        <taxon>Spiralia</taxon>
        <taxon>Lophotrochozoa</taxon>
        <taxon>Platyhelminthes</taxon>
        <taxon>Trematoda</taxon>
        <taxon>Digenea</taxon>
        <taxon>Plagiorchiida</taxon>
        <taxon>Echinostomata</taxon>
        <taxon>Echinostomatoidea</taxon>
        <taxon>Fasciolidae</taxon>
        <taxon>Fasciolopsis</taxon>
    </lineage>
</organism>
<evidence type="ECO:0000313" key="3">
    <source>
        <dbReference type="EMBL" id="KAA0195712.1"/>
    </source>
</evidence>
<dbReference type="AlphaFoldDB" id="A0A8E0S3P9"/>
<dbReference type="Pfam" id="PF01302">
    <property type="entry name" value="CAP_GLY"/>
    <property type="match status" value="1"/>
</dbReference>
<feature type="coiled-coil region" evidence="1">
    <location>
        <begin position="773"/>
        <end position="828"/>
    </location>
</feature>
<comment type="caution">
    <text evidence="3">The sequence shown here is derived from an EMBL/GenBank/DDBJ whole genome shotgun (WGS) entry which is preliminary data.</text>
</comment>
<dbReference type="SMART" id="SM01052">
    <property type="entry name" value="CAP_GLY"/>
    <property type="match status" value="1"/>
</dbReference>
<dbReference type="PANTHER" id="PTHR18916">
    <property type="entry name" value="DYNACTIN 1-RELATED MICROTUBULE-BINDING"/>
    <property type="match status" value="1"/>
</dbReference>
<protein>
    <submittedName>
        <fullName evidence="3">CAP-gly domain-containing linker protein 1</fullName>
    </submittedName>
</protein>
<dbReference type="OrthoDB" id="2130750at2759"/>
<dbReference type="SUPFAM" id="SSF74924">
    <property type="entry name" value="Cap-Gly domain"/>
    <property type="match status" value="1"/>
</dbReference>
<feature type="coiled-coil region" evidence="1">
    <location>
        <begin position="637"/>
        <end position="738"/>
    </location>
</feature>
<dbReference type="PANTHER" id="PTHR18916:SF82">
    <property type="entry name" value="CAP-GLY DOMAIN-CONTAINING PROTEIN"/>
    <property type="match status" value="1"/>
</dbReference>
<evidence type="ECO:0000259" key="2">
    <source>
        <dbReference type="PROSITE" id="PS50245"/>
    </source>
</evidence>
<name>A0A8E0S3P9_9TREM</name>
<dbReference type="EMBL" id="LUCM01003493">
    <property type="protein sequence ID" value="KAA0195712.1"/>
    <property type="molecule type" value="Genomic_DNA"/>
</dbReference>
<feature type="coiled-coil region" evidence="1">
    <location>
        <begin position="520"/>
        <end position="604"/>
    </location>
</feature>
<dbReference type="GO" id="GO:0005938">
    <property type="term" value="C:cell cortex"/>
    <property type="evidence" value="ECO:0007669"/>
    <property type="project" value="TreeGrafter"/>
</dbReference>
<dbReference type="GO" id="GO:0051010">
    <property type="term" value="F:microtubule plus-end binding"/>
    <property type="evidence" value="ECO:0007669"/>
    <property type="project" value="TreeGrafter"/>
</dbReference>
<proteinExistence type="predicted"/>
<keyword evidence="1" id="KW-0175">Coiled coil</keyword>
<keyword evidence="4" id="KW-1185">Reference proteome</keyword>
<dbReference type="Gene3D" id="2.30.30.190">
    <property type="entry name" value="CAP Gly-rich-like domain"/>
    <property type="match status" value="1"/>
</dbReference>
<evidence type="ECO:0000313" key="4">
    <source>
        <dbReference type="Proteomes" id="UP000728185"/>
    </source>
</evidence>
<dbReference type="Proteomes" id="UP000728185">
    <property type="component" value="Unassembled WGS sequence"/>
</dbReference>
<reference evidence="3" key="1">
    <citation type="submission" date="2019-05" db="EMBL/GenBank/DDBJ databases">
        <title>Annotation for the trematode Fasciolopsis buski.</title>
        <authorList>
            <person name="Choi Y.-J."/>
        </authorList>
    </citation>
    <scope>NUCLEOTIDE SEQUENCE</scope>
    <source>
        <strain evidence="3">HT</strain>
        <tissue evidence="3">Whole worm</tissue>
    </source>
</reference>
<gene>
    <name evidence="3" type="ORF">FBUS_04084</name>
</gene>